<proteinExistence type="predicted"/>
<dbReference type="SUPFAM" id="SSF89919">
    <property type="entry name" value="Ribosome-binding factor A, RbfA"/>
    <property type="match status" value="1"/>
</dbReference>
<dbReference type="InterPro" id="IPR000238">
    <property type="entry name" value="RbfA"/>
</dbReference>
<dbReference type="GO" id="GO:0006364">
    <property type="term" value="P:rRNA processing"/>
    <property type="evidence" value="ECO:0007669"/>
    <property type="project" value="InterPro"/>
</dbReference>
<dbReference type="InterPro" id="IPR023799">
    <property type="entry name" value="RbfA_dom_sf"/>
</dbReference>
<name>A0A1G2U481_9BACT</name>
<reference evidence="2 3" key="1">
    <citation type="journal article" date="2016" name="Nat. Commun.">
        <title>Thousands of microbial genomes shed light on interconnected biogeochemical processes in an aquifer system.</title>
        <authorList>
            <person name="Anantharaman K."/>
            <person name="Brown C.T."/>
            <person name="Hug L.A."/>
            <person name="Sharon I."/>
            <person name="Castelle C.J."/>
            <person name="Probst A.J."/>
            <person name="Thomas B.C."/>
            <person name="Singh A."/>
            <person name="Wilkins M.J."/>
            <person name="Karaoz U."/>
            <person name="Brodie E.L."/>
            <person name="Williams K.H."/>
            <person name="Hubbard S.S."/>
            <person name="Banfield J.F."/>
        </authorList>
    </citation>
    <scope>NUCLEOTIDE SEQUENCE [LARGE SCALE GENOMIC DNA]</scope>
</reference>
<dbReference type="AlphaFoldDB" id="A0A1G2U481"/>
<comment type="caution">
    <text evidence="2">The sequence shown here is derived from an EMBL/GenBank/DDBJ whole genome shotgun (WGS) entry which is preliminary data.</text>
</comment>
<organism evidence="2 3">
    <name type="scientific">Candidatus Zambryskibacteria bacterium RIFCSPLOWO2_01_FULL_43_17</name>
    <dbReference type="NCBI Taxonomy" id="1802760"/>
    <lineage>
        <taxon>Bacteria</taxon>
        <taxon>Candidatus Zambryskiibacteriota</taxon>
    </lineage>
</organism>
<dbReference type="InterPro" id="IPR015946">
    <property type="entry name" value="KH_dom-like_a/b"/>
</dbReference>
<evidence type="ECO:0008006" key="4">
    <source>
        <dbReference type="Google" id="ProtNLM"/>
    </source>
</evidence>
<evidence type="ECO:0000313" key="2">
    <source>
        <dbReference type="EMBL" id="OHB04296.1"/>
    </source>
</evidence>
<keyword evidence="1" id="KW-0690">Ribosome biogenesis</keyword>
<accession>A0A1G2U481</accession>
<evidence type="ECO:0000256" key="1">
    <source>
        <dbReference type="ARBA" id="ARBA00022517"/>
    </source>
</evidence>
<dbReference type="Gene3D" id="3.30.300.20">
    <property type="match status" value="1"/>
</dbReference>
<dbReference type="Proteomes" id="UP000179283">
    <property type="component" value="Unassembled WGS sequence"/>
</dbReference>
<sequence length="113" mass="13070">MINARPNSHRKEKLPKLLEHLAAEFVQGESNQTSLITITGSDITPNQRRVTIYFTTLPEGQEVAVGEFLKRRTHDFLQFVDSRAKIGRMPEIAFVFDKGEKNRQRIDFLLQNE</sequence>
<evidence type="ECO:0000313" key="3">
    <source>
        <dbReference type="Proteomes" id="UP000179283"/>
    </source>
</evidence>
<gene>
    <name evidence="2" type="ORF">A2920_03230</name>
</gene>
<dbReference type="Pfam" id="PF02033">
    <property type="entry name" value="RBFA"/>
    <property type="match status" value="1"/>
</dbReference>
<dbReference type="EMBL" id="MHWD01000011">
    <property type="protein sequence ID" value="OHB04296.1"/>
    <property type="molecule type" value="Genomic_DNA"/>
</dbReference>
<protein>
    <recommendedName>
        <fullName evidence="4">Ribosome-binding factor A</fullName>
    </recommendedName>
</protein>